<organism evidence="2">
    <name type="scientific">Cacopsylla melanoneura</name>
    <dbReference type="NCBI Taxonomy" id="428564"/>
    <lineage>
        <taxon>Eukaryota</taxon>
        <taxon>Metazoa</taxon>
        <taxon>Ecdysozoa</taxon>
        <taxon>Arthropoda</taxon>
        <taxon>Hexapoda</taxon>
        <taxon>Insecta</taxon>
        <taxon>Pterygota</taxon>
        <taxon>Neoptera</taxon>
        <taxon>Paraneoptera</taxon>
        <taxon>Hemiptera</taxon>
        <taxon>Sternorrhyncha</taxon>
        <taxon>Psylloidea</taxon>
        <taxon>Psyllidae</taxon>
        <taxon>Psyllinae</taxon>
        <taxon>Cacopsylla</taxon>
    </lineage>
</organism>
<sequence>MAEATKWIVQKTNVIKMRSNAPSSSPKLCIVLFPPCARDIVGEKGSTVERLKGARDSPLRSDLGVQNSQHFEIESIVKHYSWNFDTRVTPGLVYWLFDTLMWLLLTHFVYYFHYSPISLH</sequence>
<proteinExistence type="predicted"/>
<reference evidence="2" key="1">
    <citation type="submission" date="2021-05" db="EMBL/GenBank/DDBJ databases">
        <authorList>
            <person name="Alioto T."/>
            <person name="Alioto T."/>
            <person name="Gomez Garrido J."/>
        </authorList>
    </citation>
    <scope>NUCLEOTIDE SEQUENCE</scope>
</reference>
<name>A0A8D8W6F7_9HEMI</name>
<dbReference type="EMBL" id="HBUF01154072">
    <property type="protein sequence ID" value="CAG6648782.1"/>
    <property type="molecule type" value="Transcribed_RNA"/>
</dbReference>
<feature type="transmembrane region" description="Helical" evidence="1">
    <location>
        <begin position="92"/>
        <end position="112"/>
    </location>
</feature>
<dbReference type="AlphaFoldDB" id="A0A8D8W6F7"/>
<keyword evidence="1" id="KW-1133">Transmembrane helix</keyword>
<evidence type="ECO:0000313" key="2">
    <source>
        <dbReference type="EMBL" id="CAG6648782.1"/>
    </source>
</evidence>
<evidence type="ECO:0000256" key="1">
    <source>
        <dbReference type="SAM" id="Phobius"/>
    </source>
</evidence>
<keyword evidence="1" id="KW-0812">Transmembrane</keyword>
<accession>A0A8D8W6F7</accession>
<keyword evidence="1" id="KW-0472">Membrane</keyword>
<protein>
    <submittedName>
        <fullName evidence="2">Uncharacterized protein</fullName>
    </submittedName>
</protein>